<dbReference type="GO" id="GO:0006281">
    <property type="term" value="P:DNA repair"/>
    <property type="evidence" value="ECO:0007669"/>
    <property type="project" value="InterPro"/>
</dbReference>
<dbReference type="InterPro" id="IPR036614">
    <property type="entry name" value="RusA-like_sf"/>
</dbReference>
<keyword evidence="2" id="KW-1185">Reference proteome</keyword>
<reference evidence="1" key="1">
    <citation type="submission" date="2017-12" db="EMBL/GenBank/DDBJ databases">
        <title>FDA dAtabase for Regulatory Grade micrObial Sequences (FDA-ARGOS): Supporting development and validation of Infectious Disease Dx tests.</title>
        <authorList>
            <person name="Campos J."/>
            <person name="Goldberg B."/>
            <person name="Tallon L."/>
            <person name="Sadzewicz L."/>
            <person name="Sengamalay N."/>
            <person name="Ott S."/>
            <person name="Godinez A."/>
            <person name="Nagaraj S."/>
            <person name="Vyas G."/>
            <person name="Aluvathingal J."/>
            <person name="Nadendla S."/>
            <person name="Geyer C."/>
            <person name="Nandy P."/>
            <person name="Hobson J."/>
            <person name="Sichtig H."/>
        </authorList>
    </citation>
    <scope>NUCLEOTIDE SEQUENCE</scope>
    <source>
        <strain evidence="1">FDAARGOS_252</strain>
    </source>
</reference>
<evidence type="ECO:0000313" key="1">
    <source>
        <dbReference type="EMBL" id="ARC38620.1"/>
    </source>
</evidence>
<dbReference type="EMBL" id="CP020442">
    <property type="protein sequence ID" value="ARC38620.1"/>
    <property type="molecule type" value="Genomic_DNA"/>
</dbReference>
<accession>A0A1V0GXU4</accession>
<gene>
    <name evidence="1" type="ORF">A6J80_17295</name>
</gene>
<protein>
    <submittedName>
        <fullName evidence="1">Uncharacterized protein</fullName>
    </submittedName>
</protein>
<sequence length="116" mass="12333">MTVTLPYPPSSLSPNSRGHWSIKAKAAAKARRDASIICQASGIRALGWPAMHVSIEFRAPDRRHRDLDNQLASAKSALDGLADASGVDDSRWSITITRGAPVKGGAVIINISEATE</sequence>
<evidence type="ECO:0000313" key="2">
    <source>
        <dbReference type="Proteomes" id="UP000191257"/>
    </source>
</evidence>
<dbReference type="KEGG" id="pye:A6J80_17295"/>
<organism evidence="1 2">
    <name type="scientific">Paracoccus yeei</name>
    <dbReference type="NCBI Taxonomy" id="147645"/>
    <lineage>
        <taxon>Bacteria</taxon>
        <taxon>Pseudomonadati</taxon>
        <taxon>Pseudomonadota</taxon>
        <taxon>Alphaproteobacteria</taxon>
        <taxon>Rhodobacterales</taxon>
        <taxon>Paracoccaceae</taxon>
        <taxon>Paracoccus</taxon>
    </lineage>
</organism>
<dbReference type="SUPFAM" id="SSF103084">
    <property type="entry name" value="Holliday junction resolvase RusA"/>
    <property type="match status" value="1"/>
</dbReference>
<dbReference type="Proteomes" id="UP000191257">
    <property type="component" value="Chromosome"/>
</dbReference>
<dbReference type="GO" id="GO:0000287">
    <property type="term" value="F:magnesium ion binding"/>
    <property type="evidence" value="ECO:0007669"/>
    <property type="project" value="InterPro"/>
</dbReference>
<dbReference type="STRING" id="147645.A6J80_17295"/>
<dbReference type="AlphaFoldDB" id="A0A1V0GXU4"/>
<dbReference type="Gene3D" id="3.30.1330.70">
    <property type="entry name" value="Holliday junction resolvase RusA"/>
    <property type="match status" value="1"/>
</dbReference>
<proteinExistence type="predicted"/>
<dbReference type="GO" id="GO:0006310">
    <property type="term" value="P:DNA recombination"/>
    <property type="evidence" value="ECO:0007669"/>
    <property type="project" value="InterPro"/>
</dbReference>
<name>A0A1V0GXU4_9RHOB</name>